<comment type="caution">
    <text evidence="1">The sequence shown here is derived from an EMBL/GenBank/DDBJ whole genome shotgun (WGS) entry which is preliminary data.</text>
</comment>
<reference evidence="1 2" key="1">
    <citation type="submission" date="2014-09" db="EMBL/GenBank/DDBJ databases">
        <title>Genome sequence of Flavobacterium aquidurense RC62.</title>
        <authorList>
            <person name="Kim J.F."/>
            <person name="Kwak M.-J."/>
        </authorList>
    </citation>
    <scope>NUCLEOTIDE SEQUENCE [LARGE SCALE GENOMIC DNA]</scope>
    <source>
        <strain evidence="1 2">RC62</strain>
    </source>
</reference>
<name>A0A0Q0SB38_9FLAO</name>
<dbReference type="EMBL" id="JRLF01000009">
    <property type="protein sequence ID" value="KQB41250.1"/>
    <property type="molecule type" value="Genomic_DNA"/>
</dbReference>
<accession>A0A0Q0SB38</accession>
<evidence type="ECO:0000313" key="2">
    <source>
        <dbReference type="Proteomes" id="UP000050443"/>
    </source>
</evidence>
<dbReference type="OrthoDB" id="1319700at2"/>
<dbReference type="Proteomes" id="UP000050443">
    <property type="component" value="Unassembled WGS sequence"/>
</dbReference>
<dbReference type="AlphaFoldDB" id="A0A0Q0SB38"/>
<dbReference type="STRING" id="362413.RC62_4626"/>
<evidence type="ECO:0000313" key="1">
    <source>
        <dbReference type="EMBL" id="KQB41250.1"/>
    </source>
</evidence>
<gene>
    <name evidence="1" type="ORF">RC62_4626</name>
</gene>
<organism evidence="1 2">
    <name type="scientific">Flavobacterium aquidurense</name>
    <dbReference type="NCBI Taxonomy" id="362413"/>
    <lineage>
        <taxon>Bacteria</taxon>
        <taxon>Pseudomonadati</taxon>
        <taxon>Bacteroidota</taxon>
        <taxon>Flavobacteriia</taxon>
        <taxon>Flavobacteriales</taxon>
        <taxon>Flavobacteriaceae</taxon>
        <taxon>Flavobacterium</taxon>
    </lineage>
</organism>
<protein>
    <submittedName>
        <fullName evidence="1">Uncharacterized protein</fullName>
    </submittedName>
</protein>
<proteinExistence type="predicted"/>
<sequence length="305" mass="34416">MKKVLLGLAMIASVTAIGQDIKIKKDKISIDGTEVAILDKEKLSYKILSLDNRPIFSIERKANTLLDGSTVYWSLLTDLSNNKTNEIVDYGTDQGLSFQRAIVASVCNEKYKFISASGLDEKGVLEFINGTPTNITKVFDDANQKTIDQLKTENDAMVALRIKVENGNILQKQEVLKDGQLVMDYVLIGEVKKSNITFMPNFPPSLVYTVNSLYSEKDNNSRVQNRVKVLGAWYATKTGYQNPNTNKNIKDEIITWDNKYYNLRGTLTDTEKINLSFYGNEDKDLLSKQIVAKLLYNGYKFDAMK</sequence>
<dbReference type="PATRIC" id="fig|362413.3.peg.4542"/>
<dbReference type="RefSeq" id="WP_055094399.1">
    <property type="nucleotide sequence ID" value="NZ_JRLF01000009.1"/>
</dbReference>